<protein>
    <recommendedName>
        <fullName evidence="1">N-acetyltransferase domain-containing protein</fullName>
    </recommendedName>
</protein>
<organism evidence="2">
    <name type="scientific">hydrothermal vent metagenome</name>
    <dbReference type="NCBI Taxonomy" id="652676"/>
    <lineage>
        <taxon>unclassified sequences</taxon>
        <taxon>metagenomes</taxon>
        <taxon>ecological metagenomes</taxon>
    </lineage>
</organism>
<dbReference type="EMBL" id="FAXC01000419">
    <property type="protein sequence ID" value="CUV10446.1"/>
    <property type="molecule type" value="Genomic_DNA"/>
</dbReference>
<sequence length="205" mass="23541">MEQLNLTVKLASKSRVIASSGPFQIELMEHVGEEDHPQLIEISRHLSKEFGQAAVLTRTTIQKYFNKQGSLPFIARYRGDIIGYIIGVPLEELSTEPWARTDENFDKANTLYTYAFVVMSKFKGNGYAKILKRVYLSWAKKRDDIRYITGHVKESISAKFTGDIKIISRVDNWQGTGKTFEYYQRDLGPKPENKYKNNPPLVENV</sequence>
<dbReference type="PROSITE" id="PS51186">
    <property type="entry name" value="GNAT"/>
    <property type="match status" value="1"/>
</dbReference>
<evidence type="ECO:0000313" key="3">
    <source>
        <dbReference type="EMBL" id="CUV10446.1"/>
    </source>
</evidence>
<accession>A0A160VHZ6</accession>
<reference evidence="2" key="1">
    <citation type="submission" date="2015-10" db="EMBL/GenBank/DDBJ databases">
        <authorList>
            <person name="Gilbert D.G."/>
        </authorList>
    </citation>
    <scope>NUCLEOTIDE SEQUENCE</scope>
</reference>
<proteinExistence type="predicted"/>
<gene>
    <name evidence="2" type="ORF">MGWOODY_Mmi290</name>
    <name evidence="3" type="ORF">MGWOODY_Mmi484</name>
</gene>
<name>A0A160VHZ6_9ZZZZ</name>
<evidence type="ECO:0000259" key="1">
    <source>
        <dbReference type="PROSITE" id="PS51186"/>
    </source>
</evidence>
<dbReference type="Gene3D" id="3.40.630.30">
    <property type="match status" value="1"/>
</dbReference>
<dbReference type="InterPro" id="IPR016181">
    <property type="entry name" value="Acyl_CoA_acyltransferase"/>
</dbReference>
<feature type="domain" description="N-acetyltransferase" evidence="1">
    <location>
        <begin position="26"/>
        <end position="205"/>
    </location>
</feature>
<evidence type="ECO:0000313" key="2">
    <source>
        <dbReference type="EMBL" id="CUV10132.1"/>
    </source>
</evidence>
<dbReference type="EMBL" id="FAXC01000362">
    <property type="protein sequence ID" value="CUV10132.1"/>
    <property type="molecule type" value="Genomic_DNA"/>
</dbReference>
<dbReference type="InterPro" id="IPR000182">
    <property type="entry name" value="GNAT_dom"/>
</dbReference>
<dbReference type="AlphaFoldDB" id="A0A160VHZ6"/>
<dbReference type="Pfam" id="PF00583">
    <property type="entry name" value="Acetyltransf_1"/>
    <property type="match status" value="1"/>
</dbReference>
<dbReference type="SUPFAM" id="SSF55729">
    <property type="entry name" value="Acyl-CoA N-acyltransferases (Nat)"/>
    <property type="match status" value="1"/>
</dbReference>
<dbReference type="GO" id="GO:0016747">
    <property type="term" value="F:acyltransferase activity, transferring groups other than amino-acyl groups"/>
    <property type="evidence" value="ECO:0007669"/>
    <property type="project" value="InterPro"/>
</dbReference>